<dbReference type="SMART" id="SM00530">
    <property type="entry name" value="HTH_XRE"/>
    <property type="match status" value="1"/>
</dbReference>
<dbReference type="GO" id="GO:0003677">
    <property type="term" value="F:DNA binding"/>
    <property type="evidence" value="ECO:0007669"/>
    <property type="project" value="UniProtKB-KW"/>
</dbReference>
<keyword evidence="4" id="KW-1185">Reference proteome</keyword>
<dbReference type="PANTHER" id="PTHR46797">
    <property type="entry name" value="HTH-TYPE TRANSCRIPTIONAL REGULATOR"/>
    <property type="match status" value="1"/>
</dbReference>
<accession>A0A6G8AST6</accession>
<reference evidence="3 4" key="1">
    <citation type="submission" date="2020-03" db="EMBL/GenBank/DDBJ databases">
        <title>Vagococcus sp. nov., isolated from beetles.</title>
        <authorList>
            <person name="Hyun D.-W."/>
            <person name="Bae J.-W."/>
        </authorList>
    </citation>
    <scope>NUCLEOTIDE SEQUENCE [LARGE SCALE GENOMIC DNA]</scope>
    <source>
        <strain evidence="3 4">HDW17B</strain>
    </source>
</reference>
<dbReference type="Pfam" id="PF01381">
    <property type="entry name" value="HTH_3"/>
    <property type="match status" value="1"/>
</dbReference>
<dbReference type="RefSeq" id="WP_166034214.1">
    <property type="nucleotide sequence ID" value="NZ_CP049887.1"/>
</dbReference>
<dbReference type="CDD" id="cd00093">
    <property type="entry name" value="HTH_XRE"/>
    <property type="match status" value="1"/>
</dbReference>
<dbReference type="PANTHER" id="PTHR46797:SF1">
    <property type="entry name" value="METHYLPHOSPHONATE SYNTHASE"/>
    <property type="match status" value="1"/>
</dbReference>
<protein>
    <submittedName>
        <fullName evidence="3">Helix-turn-helix transcriptional regulator</fullName>
    </submittedName>
</protein>
<dbReference type="KEGG" id="vhy:G7082_05850"/>
<evidence type="ECO:0000313" key="3">
    <source>
        <dbReference type="EMBL" id="QIL48066.1"/>
    </source>
</evidence>
<evidence type="ECO:0000259" key="2">
    <source>
        <dbReference type="PROSITE" id="PS50943"/>
    </source>
</evidence>
<organism evidence="3 4">
    <name type="scientific">Vagococcus hydrophili</name>
    <dbReference type="NCBI Taxonomy" id="2714947"/>
    <lineage>
        <taxon>Bacteria</taxon>
        <taxon>Bacillati</taxon>
        <taxon>Bacillota</taxon>
        <taxon>Bacilli</taxon>
        <taxon>Lactobacillales</taxon>
        <taxon>Enterococcaceae</taxon>
        <taxon>Vagococcus</taxon>
    </lineage>
</organism>
<sequence>MIFGLEIAKRIRELRIQQNITQEALANKAGIDSSFLGRIERGQNPNLQVDTLDKIITSLNVDYITFFSFNSSENEKVKLMNKLSLVANEDELLIIFNNIESVI</sequence>
<dbReference type="GO" id="GO:0003700">
    <property type="term" value="F:DNA-binding transcription factor activity"/>
    <property type="evidence" value="ECO:0007669"/>
    <property type="project" value="TreeGrafter"/>
</dbReference>
<dbReference type="InterPro" id="IPR050807">
    <property type="entry name" value="TransReg_Diox_bact_type"/>
</dbReference>
<dbReference type="GO" id="GO:0005829">
    <property type="term" value="C:cytosol"/>
    <property type="evidence" value="ECO:0007669"/>
    <property type="project" value="TreeGrafter"/>
</dbReference>
<evidence type="ECO:0000313" key="4">
    <source>
        <dbReference type="Proteomes" id="UP000501747"/>
    </source>
</evidence>
<evidence type="ECO:0000256" key="1">
    <source>
        <dbReference type="ARBA" id="ARBA00023125"/>
    </source>
</evidence>
<proteinExistence type="predicted"/>
<dbReference type="Gene3D" id="1.10.260.40">
    <property type="entry name" value="lambda repressor-like DNA-binding domains"/>
    <property type="match status" value="1"/>
</dbReference>
<dbReference type="InterPro" id="IPR001387">
    <property type="entry name" value="Cro/C1-type_HTH"/>
</dbReference>
<dbReference type="InterPro" id="IPR010982">
    <property type="entry name" value="Lambda_DNA-bd_dom_sf"/>
</dbReference>
<dbReference type="EMBL" id="CP049887">
    <property type="protein sequence ID" value="QIL48066.1"/>
    <property type="molecule type" value="Genomic_DNA"/>
</dbReference>
<name>A0A6G8AST6_9ENTE</name>
<gene>
    <name evidence="3" type="ORF">G7082_05850</name>
</gene>
<dbReference type="Proteomes" id="UP000501747">
    <property type="component" value="Chromosome"/>
</dbReference>
<dbReference type="AlphaFoldDB" id="A0A6G8AST6"/>
<feature type="domain" description="HTH cro/C1-type" evidence="2">
    <location>
        <begin position="11"/>
        <end position="66"/>
    </location>
</feature>
<dbReference type="SUPFAM" id="SSF47413">
    <property type="entry name" value="lambda repressor-like DNA-binding domains"/>
    <property type="match status" value="1"/>
</dbReference>
<keyword evidence="1" id="KW-0238">DNA-binding</keyword>
<dbReference type="PROSITE" id="PS50943">
    <property type="entry name" value="HTH_CROC1"/>
    <property type="match status" value="1"/>
</dbReference>